<keyword evidence="9 12" id="KW-0406">Ion transport</keyword>
<dbReference type="InterPro" id="IPR001421">
    <property type="entry name" value="ATP8_metazoa"/>
</dbReference>
<evidence type="ECO:0000256" key="7">
    <source>
        <dbReference type="ARBA" id="ARBA00022781"/>
    </source>
</evidence>
<evidence type="ECO:0000256" key="12">
    <source>
        <dbReference type="RuleBase" id="RU003661"/>
    </source>
</evidence>
<evidence type="ECO:0000256" key="13">
    <source>
        <dbReference type="SAM" id="Phobius"/>
    </source>
</evidence>
<gene>
    <name evidence="14" type="primary">ATP8</name>
</gene>
<keyword evidence="5 12" id="KW-0138">CF(0)</keyword>
<proteinExistence type="inferred from homology"/>
<dbReference type="GO" id="GO:0015986">
    <property type="term" value="P:proton motive force-driven ATP synthesis"/>
    <property type="evidence" value="ECO:0007669"/>
    <property type="project" value="InterPro"/>
</dbReference>
<dbReference type="AlphaFoldDB" id="A0A343UJJ7"/>
<accession>A0A343UJJ7</accession>
<evidence type="ECO:0000256" key="11">
    <source>
        <dbReference type="ARBA" id="ARBA00023136"/>
    </source>
</evidence>
<protein>
    <recommendedName>
        <fullName evidence="12">ATP synthase complex subunit 8</fullName>
    </recommendedName>
</protein>
<keyword evidence="6 12" id="KW-0812">Transmembrane</keyword>
<evidence type="ECO:0000256" key="8">
    <source>
        <dbReference type="ARBA" id="ARBA00022989"/>
    </source>
</evidence>
<dbReference type="GO" id="GO:0031966">
    <property type="term" value="C:mitochondrial membrane"/>
    <property type="evidence" value="ECO:0007669"/>
    <property type="project" value="UniProtKB-SubCell"/>
</dbReference>
<name>A0A343UJJ7_9CUCU</name>
<evidence type="ECO:0000256" key="10">
    <source>
        <dbReference type="ARBA" id="ARBA00023128"/>
    </source>
</evidence>
<keyword evidence="8 13" id="KW-1133">Transmembrane helix</keyword>
<comment type="subunit">
    <text evidence="3">F-type ATPases have 2 components, CF(1) - the catalytic core - and CF(0) - the membrane proton channel.</text>
</comment>
<keyword evidence="11 13" id="KW-0472">Membrane</keyword>
<evidence type="ECO:0000313" key="14">
    <source>
        <dbReference type="EMBL" id="AVC55934.1"/>
    </source>
</evidence>
<sequence length="54" mass="6696">MPQMAPMNWLSLFIFFSFIFLLAILINYYFNLFSHETNLSIKNNQIKTQKYWKW</sequence>
<comment type="similarity">
    <text evidence="2 12">Belongs to the ATPase protein 8 family.</text>
</comment>
<evidence type="ECO:0000256" key="5">
    <source>
        <dbReference type="ARBA" id="ARBA00022547"/>
    </source>
</evidence>
<evidence type="ECO:0000256" key="2">
    <source>
        <dbReference type="ARBA" id="ARBA00008892"/>
    </source>
</evidence>
<evidence type="ECO:0000256" key="4">
    <source>
        <dbReference type="ARBA" id="ARBA00022448"/>
    </source>
</evidence>
<organism evidence="14">
    <name type="scientific">Ips grandicollis</name>
    <dbReference type="NCBI Taxonomy" id="102832"/>
    <lineage>
        <taxon>Eukaryota</taxon>
        <taxon>Metazoa</taxon>
        <taxon>Ecdysozoa</taxon>
        <taxon>Arthropoda</taxon>
        <taxon>Hexapoda</taxon>
        <taxon>Insecta</taxon>
        <taxon>Pterygota</taxon>
        <taxon>Neoptera</taxon>
        <taxon>Endopterygota</taxon>
        <taxon>Coleoptera</taxon>
        <taxon>Polyphaga</taxon>
        <taxon>Cucujiformia</taxon>
        <taxon>Curculionidae</taxon>
        <taxon>Scolytinae</taxon>
        <taxon>Ips</taxon>
    </lineage>
</organism>
<evidence type="ECO:0000256" key="1">
    <source>
        <dbReference type="ARBA" id="ARBA00004304"/>
    </source>
</evidence>
<evidence type="ECO:0000256" key="3">
    <source>
        <dbReference type="ARBA" id="ARBA00011291"/>
    </source>
</evidence>
<comment type="subcellular location">
    <subcellularLocation>
        <location evidence="1 12">Mitochondrion membrane</location>
        <topology evidence="1 12">Single-pass membrane protein</topology>
    </subcellularLocation>
</comment>
<keyword evidence="7 12" id="KW-0375">Hydrogen ion transport</keyword>
<reference evidence="14" key="1">
    <citation type="journal article" date="2017" name="J. Asia-Pac. Entomol.">
        <title>Three partial mitochondrial genome of Ips (Coleoptera, Curculionidae) species and molecular phylogeny of Curculionidae.</title>
        <authorList>
            <person name="Lv F."/>
            <person name="Yang W."/>
            <person name="Chen Z."/>
            <person name="Du Y."/>
        </authorList>
    </citation>
    <scope>NUCLEOTIDE SEQUENCE</scope>
</reference>
<dbReference type="GO" id="GO:0015078">
    <property type="term" value="F:proton transmembrane transporter activity"/>
    <property type="evidence" value="ECO:0007669"/>
    <property type="project" value="InterPro"/>
</dbReference>
<geneLocation type="mitochondrion" evidence="14"/>
<evidence type="ECO:0000256" key="6">
    <source>
        <dbReference type="ARBA" id="ARBA00022692"/>
    </source>
</evidence>
<dbReference type="EMBL" id="KY952780">
    <property type="protein sequence ID" value="AVC55934.1"/>
    <property type="molecule type" value="Genomic_DNA"/>
</dbReference>
<keyword evidence="10 12" id="KW-0496">Mitochondrion</keyword>
<keyword evidence="4 12" id="KW-0813">Transport</keyword>
<evidence type="ECO:0000256" key="9">
    <source>
        <dbReference type="ARBA" id="ARBA00023065"/>
    </source>
</evidence>
<dbReference type="GO" id="GO:0045259">
    <property type="term" value="C:proton-transporting ATP synthase complex"/>
    <property type="evidence" value="ECO:0007669"/>
    <property type="project" value="UniProtKB-KW"/>
</dbReference>
<dbReference type="Pfam" id="PF00895">
    <property type="entry name" value="ATP-synt_8"/>
    <property type="match status" value="1"/>
</dbReference>
<feature type="transmembrane region" description="Helical" evidence="13">
    <location>
        <begin position="12"/>
        <end position="30"/>
    </location>
</feature>